<protein>
    <submittedName>
        <fullName evidence="1">Uncharacterized protein</fullName>
    </submittedName>
</protein>
<proteinExistence type="predicted"/>
<reference evidence="1" key="1">
    <citation type="journal article" date="2019" name="BMC Genomics">
        <title>A new reference genome for Sorghum bicolor reveals high levels of sequence similarity between sweet and grain genotypes: implications for the genetics of sugar metabolism.</title>
        <authorList>
            <person name="Cooper E.A."/>
            <person name="Brenton Z.W."/>
            <person name="Flinn B.S."/>
            <person name="Jenkins J."/>
            <person name="Shu S."/>
            <person name="Flowers D."/>
            <person name="Luo F."/>
            <person name="Wang Y."/>
            <person name="Xia P."/>
            <person name="Barry K."/>
            <person name="Daum C."/>
            <person name="Lipzen A."/>
            <person name="Yoshinaga Y."/>
            <person name="Schmutz J."/>
            <person name="Saski C."/>
            <person name="Vermerris W."/>
            <person name="Kresovich S."/>
        </authorList>
    </citation>
    <scope>NUCLEOTIDE SEQUENCE</scope>
</reference>
<dbReference type="AlphaFoldDB" id="A0A921QK03"/>
<name>A0A921QK03_SORBI</name>
<dbReference type="Proteomes" id="UP000807115">
    <property type="component" value="Chromosome 7"/>
</dbReference>
<dbReference type="EMBL" id="CM027686">
    <property type="protein sequence ID" value="KAG0523127.1"/>
    <property type="molecule type" value="Genomic_DNA"/>
</dbReference>
<evidence type="ECO:0000313" key="1">
    <source>
        <dbReference type="EMBL" id="KAG0523127.1"/>
    </source>
</evidence>
<accession>A0A921QK03</accession>
<organism evidence="1 2">
    <name type="scientific">Sorghum bicolor</name>
    <name type="common">Sorghum</name>
    <name type="synonym">Sorghum vulgare</name>
    <dbReference type="NCBI Taxonomy" id="4558"/>
    <lineage>
        <taxon>Eukaryota</taxon>
        <taxon>Viridiplantae</taxon>
        <taxon>Streptophyta</taxon>
        <taxon>Embryophyta</taxon>
        <taxon>Tracheophyta</taxon>
        <taxon>Spermatophyta</taxon>
        <taxon>Magnoliopsida</taxon>
        <taxon>Liliopsida</taxon>
        <taxon>Poales</taxon>
        <taxon>Poaceae</taxon>
        <taxon>PACMAD clade</taxon>
        <taxon>Panicoideae</taxon>
        <taxon>Andropogonodae</taxon>
        <taxon>Andropogoneae</taxon>
        <taxon>Sorghinae</taxon>
        <taxon>Sorghum</taxon>
    </lineage>
</organism>
<comment type="caution">
    <text evidence="1">The sequence shown here is derived from an EMBL/GenBank/DDBJ whole genome shotgun (WGS) entry which is preliminary data.</text>
</comment>
<evidence type="ECO:0000313" key="2">
    <source>
        <dbReference type="Proteomes" id="UP000807115"/>
    </source>
</evidence>
<sequence>METEIRHPFPSLCFFSGYHPFCLLSALRDHPPPLPPPLLPSSAVAIATALLLLLPPAISLPLTWISAHVYHSSLPNPTSLLVADLAARAAGGVDCVPIVGAMARMGSLHGFERHQGVPRSLPHLLRSASCIGGEVEHGVKRLW</sequence>
<reference evidence="1" key="2">
    <citation type="submission" date="2020-10" db="EMBL/GenBank/DDBJ databases">
        <authorList>
            <person name="Cooper E.A."/>
            <person name="Brenton Z.W."/>
            <person name="Flinn B.S."/>
            <person name="Jenkins J."/>
            <person name="Shu S."/>
            <person name="Flowers D."/>
            <person name="Luo F."/>
            <person name="Wang Y."/>
            <person name="Xia P."/>
            <person name="Barry K."/>
            <person name="Daum C."/>
            <person name="Lipzen A."/>
            <person name="Yoshinaga Y."/>
            <person name="Schmutz J."/>
            <person name="Saski C."/>
            <person name="Vermerris W."/>
            <person name="Kresovich S."/>
        </authorList>
    </citation>
    <scope>NUCLEOTIDE SEQUENCE</scope>
</reference>
<gene>
    <name evidence="1" type="ORF">BDA96_07G097100</name>
</gene>